<dbReference type="Proteomes" id="UP000195880">
    <property type="component" value="Chromosome"/>
</dbReference>
<evidence type="ECO:0000313" key="6">
    <source>
        <dbReference type="Proteomes" id="UP000195880"/>
    </source>
</evidence>
<comment type="subcellular location">
    <subcellularLocation>
        <location evidence="2">Gas vesicle</location>
    </subcellularLocation>
</comment>
<sequence length="255" mass="27162">MTTYIYGIAATTHPALPEGMGGIGEPAHKVRVLRHGDLAALVSDSPEDLRPKRRDLLAHQSVLDEAGAGGPVLPMRFGSLAQDDDAVVAVLADRAGHYAERLRALEGKAEYNVKAAHDEQAVLHHVLAENPELRALVEANQRAGGGSYEQKLYLGEQVTAAVRAREASDGAEVLRALEPCADSVSVAPEGTGWLANVSFLVNRESADGFVAAVEELRREQPHLELRVHGPLPPYSFVDPGPARPADDAASVGRGR</sequence>
<name>A0A1Z1WM95_9ACTN</name>
<dbReference type="Pfam" id="PF06386">
    <property type="entry name" value="GvpL_GvpF"/>
    <property type="match status" value="1"/>
</dbReference>
<dbReference type="PANTHER" id="PTHR36852:SF1">
    <property type="entry name" value="PROTEIN GVPL 2"/>
    <property type="match status" value="1"/>
</dbReference>
<evidence type="ECO:0000313" key="5">
    <source>
        <dbReference type="EMBL" id="ARX87574.1"/>
    </source>
</evidence>
<dbReference type="STRING" id="67267.GCA_000716675_03510"/>
<evidence type="ECO:0000256" key="1">
    <source>
        <dbReference type="ARBA" id="ARBA00022987"/>
    </source>
</evidence>
<evidence type="ECO:0000256" key="3">
    <source>
        <dbReference type="ARBA" id="ARBA00035643"/>
    </source>
</evidence>
<dbReference type="GO" id="GO:0031412">
    <property type="term" value="P:gas vesicle organization"/>
    <property type="evidence" value="ECO:0007669"/>
    <property type="project" value="InterPro"/>
</dbReference>
<proteinExistence type="inferred from homology"/>
<evidence type="ECO:0000256" key="2">
    <source>
        <dbReference type="ARBA" id="ARBA00035108"/>
    </source>
</evidence>
<keyword evidence="1" id="KW-0304">Gas vesicle</keyword>
<dbReference type="KEGG" id="salf:SMD44_07055"/>
<accession>A0A1Z1WM95</accession>
<organism evidence="5 6">
    <name type="scientific">Streptomyces alboflavus</name>
    <dbReference type="NCBI Taxonomy" id="67267"/>
    <lineage>
        <taxon>Bacteria</taxon>
        <taxon>Bacillati</taxon>
        <taxon>Actinomycetota</taxon>
        <taxon>Actinomycetes</taxon>
        <taxon>Kitasatosporales</taxon>
        <taxon>Streptomycetaceae</taxon>
        <taxon>Streptomyces</taxon>
    </lineage>
</organism>
<feature type="region of interest" description="Disordered" evidence="4">
    <location>
        <begin position="233"/>
        <end position="255"/>
    </location>
</feature>
<comment type="similarity">
    <text evidence="3">Belongs to the gas vesicle GvpF/GvpL family.</text>
</comment>
<protein>
    <submittedName>
        <fullName evidence="5">Gas vesicle protein</fullName>
    </submittedName>
</protein>
<evidence type="ECO:0000256" key="4">
    <source>
        <dbReference type="SAM" id="MobiDB-lite"/>
    </source>
</evidence>
<dbReference type="RefSeq" id="WP_087886452.1">
    <property type="nucleotide sequence ID" value="NZ_CP021748.1"/>
</dbReference>
<reference evidence="5 6" key="1">
    <citation type="submission" date="2017-05" db="EMBL/GenBank/DDBJ databases">
        <title>Streptomyces alboflavus Genome sequencing and assembly.</title>
        <authorList>
            <person name="Wang Y."/>
            <person name="Du B."/>
            <person name="Ding Y."/>
            <person name="Liu H."/>
            <person name="Hou Q."/>
            <person name="Liu K."/>
            <person name="Wang C."/>
            <person name="Yao L."/>
        </authorList>
    </citation>
    <scope>NUCLEOTIDE SEQUENCE [LARGE SCALE GENOMIC DNA]</scope>
    <source>
        <strain evidence="5 6">MDJK44</strain>
    </source>
</reference>
<dbReference type="EMBL" id="CP021748">
    <property type="protein sequence ID" value="ARX87574.1"/>
    <property type="molecule type" value="Genomic_DNA"/>
</dbReference>
<dbReference type="PANTHER" id="PTHR36852">
    <property type="entry name" value="PROTEIN GVPL 2"/>
    <property type="match status" value="1"/>
</dbReference>
<gene>
    <name evidence="5" type="ORF">SMD44_07055</name>
</gene>
<dbReference type="OrthoDB" id="4864106at2"/>
<dbReference type="eggNOG" id="COG0154">
    <property type="taxonomic scope" value="Bacteria"/>
</dbReference>
<dbReference type="AlphaFoldDB" id="A0A1Z1WM95"/>
<dbReference type="InterPro" id="IPR009430">
    <property type="entry name" value="GvpL/GvpF"/>
</dbReference>
<keyword evidence="6" id="KW-1185">Reference proteome</keyword>
<dbReference type="GO" id="GO:0031411">
    <property type="term" value="C:gas vesicle"/>
    <property type="evidence" value="ECO:0007669"/>
    <property type="project" value="UniProtKB-SubCell"/>
</dbReference>